<reference evidence="2 3" key="1">
    <citation type="submission" date="2020-08" db="EMBL/GenBank/DDBJ databases">
        <title>Genomic Encyclopedia of Type Strains, Phase IV (KMG-IV): sequencing the most valuable type-strain genomes for metagenomic binning, comparative biology and taxonomic classification.</title>
        <authorList>
            <person name="Goeker M."/>
        </authorList>
    </citation>
    <scope>NUCLEOTIDE SEQUENCE [LARGE SCALE GENOMIC DNA]</scope>
    <source>
        <strain evidence="2 3">DSM 29007</strain>
    </source>
</reference>
<dbReference type="InterPro" id="IPR001434">
    <property type="entry name" value="OmcB-like_DUF11"/>
</dbReference>
<dbReference type="Proteomes" id="UP000582837">
    <property type="component" value="Unassembled WGS sequence"/>
</dbReference>
<dbReference type="Pfam" id="PF01345">
    <property type="entry name" value="DUF11"/>
    <property type="match status" value="1"/>
</dbReference>
<organism evidence="2 3">
    <name type="scientific">Longimicrobium terrae</name>
    <dbReference type="NCBI Taxonomy" id="1639882"/>
    <lineage>
        <taxon>Bacteria</taxon>
        <taxon>Pseudomonadati</taxon>
        <taxon>Gemmatimonadota</taxon>
        <taxon>Longimicrobiia</taxon>
        <taxon>Longimicrobiales</taxon>
        <taxon>Longimicrobiaceae</taxon>
        <taxon>Longimicrobium</taxon>
    </lineage>
</organism>
<proteinExistence type="predicted"/>
<accession>A0A841H498</accession>
<feature type="domain" description="DUF11" evidence="1">
    <location>
        <begin position="462"/>
        <end position="516"/>
    </location>
</feature>
<gene>
    <name evidence="2" type="ORF">HNQ61_004282</name>
</gene>
<name>A0A841H498_9BACT</name>
<dbReference type="EMBL" id="JACHIA010000016">
    <property type="protein sequence ID" value="MBB6072619.1"/>
    <property type="molecule type" value="Genomic_DNA"/>
</dbReference>
<keyword evidence="3" id="KW-1185">Reference proteome</keyword>
<dbReference type="InterPro" id="IPR047589">
    <property type="entry name" value="DUF11_rpt"/>
</dbReference>
<sequence>MTFRSGAVRPGRQSRAWGRGAATGGVFRIGNAGRAAGLLIVIIGLLVSSPAAAQVLTLARQHEGTIDYVAVGNTHRTGSNSGDACAVANSSTANVAIPTGSTLVAAYLYWAGSGTTTDASVTLARPSGGAVTVNAEVTSVSTYPYNGNNLRYFGGFVDVTAQWRGNGTYGVSNFTVSTGNPYCDVEGVAKGWAMFVVYSNPAFPVRRIQLRHGLRAFRQATESVNLTNFMAADEPEARVTFLLYEGDAEIAGDAQYPEQLLFNGSPFSDGLNPAANPYNSTINTTVPGRSNVYGVDLDTYNASSYFTPRARTAAVALSAGGDMVVLQTILTSLSVSLVNVTPDGLTVEESRLPGRYSRQFTVENVSLTGDNADLLSSVTAPAGLMVLDSITGPGVTRGTRGDSARVFLASGATLNVLVWYTVPVGTGAPGLINLQARSATYPTLAPAQDTGYTQMRRVAPRLTITKGVTPANTLSPGTDLTYAMQVRNVGEFAARGVVVTDSVPPQVAFKLASVTQALPAGVTAVAAYSSDGVTFGYTPVAGGCGAPVGYDACVRRLRWTLTGDLAAGTSPPAANFTFVARIR</sequence>
<protein>
    <submittedName>
        <fullName evidence="2">Putative repeat protein (TIGR01451 family)</fullName>
    </submittedName>
</protein>
<dbReference type="AlphaFoldDB" id="A0A841H498"/>
<dbReference type="NCBIfam" id="TIGR01451">
    <property type="entry name" value="B_ant_repeat"/>
    <property type="match status" value="1"/>
</dbReference>
<comment type="caution">
    <text evidence="2">The sequence shown here is derived from an EMBL/GenBank/DDBJ whole genome shotgun (WGS) entry which is preliminary data.</text>
</comment>
<evidence type="ECO:0000313" key="2">
    <source>
        <dbReference type="EMBL" id="MBB6072619.1"/>
    </source>
</evidence>
<evidence type="ECO:0000313" key="3">
    <source>
        <dbReference type="Proteomes" id="UP000582837"/>
    </source>
</evidence>
<evidence type="ECO:0000259" key="1">
    <source>
        <dbReference type="Pfam" id="PF01345"/>
    </source>
</evidence>